<dbReference type="AlphaFoldDB" id="A0AA88D9Y7"/>
<organism evidence="2 3">
    <name type="scientific">Ficus carica</name>
    <name type="common">Common fig</name>
    <dbReference type="NCBI Taxonomy" id="3494"/>
    <lineage>
        <taxon>Eukaryota</taxon>
        <taxon>Viridiplantae</taxon>
        <taxon>Streptophyta</taxon>
        <taxon>Embryophyta</taxon>
        <taxon>Tracheophyta</taxon>
        <taxon>Spermatophyta</taxon>
        <taxon>Magnoliopsida</taxon>
        <taxon>eudicotyledons</taxon>
        <taxon>Gunneridae</taxon>
        <taxon>Pentapetalae</taxon>
        <taxon>rosids</taxon>
        <taxon>fabids</taxon>
        <taxon>Rosales</taxon>
        <taxon>Moraceae</taxon>
        <taxon>Ficeae</taxon>
        <taxon>Ficus</taxon>
    </lineage>
</organism>
<feature type="non-terminal residue" evidence="2">
    <location>
        <position position="83"/>
    </location>
</feature>
<reference evidence="2" key="1">
    <citation type="submission" date="2023-07" db="EMBL/GenBank/DDBJ databases">
        <title>draft genome sequence of fig (Ficus carica).</title>
        <authorList>
            <person name="Takahashi T."/>
            <person name="Nishimura K."/>
        </authorList>
    </citation>
    <scope>NUCLEOTIDE SEQUENCE</scope>
</reference>
<protein>
    <submittedName>
        <fullName evidence="2">Uncharacterized protein</fullName>
    </submittedName>
</protein>
<accession>A0AA88D9Y7</accession>
<feature type="region of interest" description="Disordered" evidence="1">
    <location>
        <begin position="1"/>
        <end position="49"/>
    </location>
</feature>
<proteinExistence type="predicted"/>
<gene>
    <name evidence="2" type="ORF">TIFTF001_041595</name>
</gene>
<dbReference type="Proteomes" id="UP001187192">
    <property type="component" value="Unassembled WGS sequence"/>
</dbReference>
<feature type="compositionally biased region" description="Basic and acidic residues" evidence="1">
    <location>
        <begin position="1"/>
        <end position="10"/>
    </location>
</feature>
<evidence type="ECO:0000313" key="3">
    <source>
        <dbReference type="Proteomes" id="UP001187192"/>
    </source>
</evidence>
<sequence>MGSSGREGRLGRQAAAGRGWSEGESRPRLDPSTSGGRVPAIGRVSGSPGCRVQGWHAGHEAGLYRRQSHLGRGELVLSAGGVR</sequence>
<evidence type="ECO:0000313" key="2">
    <source>
        <dbReference type="EMBL" id="GMN31449.1"/>
    </source>
</evidence>
<name>A0AA88D9Y7_FICCA</name>
<dbReference type="EMBL" id="BTGU01001927">
    <property type="protein sequence ID" value="GMN31449.1"/>
    <property type="molecule type" value="Genomic_DNA"/>
</dbReference>
<comment type="caution">
    <text evidence="2">The sequence shown here is derived from an EMBL/GenBank/DDBJ whole genome shotgun (WGS) entry which is preliminary data.</text>
</comment>
<keyword evidence="3" id="KW-1185">Reference proteome</keyword>
<evidence type="ECO:0000256" key="1">
    <source>
        <dbReference type="SAM" id="MobiDB-lite"/>
    </source>
</evidence>